<dbReference type="AlphaFoldDB" id="A0A3S0K6J0"/>
<name>A0A3S0K6J0_9PROT</name>
<dbReference type="InterPro" id="IPR058647">
    <property type="entry name" value="BSH_CzcB-like"/>
</dbReference>
<feature type="transmembrane region" description="Helical" evidence="2">
    <location>
        <begin position="33"/>
        <end position="56"/>
    </location>
</feature>
<keyword evidence="2" id="KW-1133">Transmembrane helix</keyword>
<accession>A0A3S0K6J0</accession>
<sequence>MPDAVPPFRPQAVAVFTNGSDHRDALRVMRPRLWGLGFFLTTVILGILVWSAFFIVPVTVNGRGILLSARGVVDVVADASGQIHELNARPGDAVTPGMIIARIDQPELRLQLSIARGELDDALRFHTDLLGFQRRDAEARAAARGARLASLSGRLAALRERRDALIEQRDGVERLVARGTMTRERLIAASEAVLAVNGQIADAQDETAAIESEKAVKATQDEQARFDAERRVAEARRRVTGLEERLDWMGTVRSPFDGHVVEAKANIGQVVQPGTSILTVERTPNRKLTGAVDSAAPLVPTVVAYVRAADGKKLAPGMAVEVSPATTRREEHGFLLGRVISVGEMPASSDGMMRTLQNDRLVQTFVAELGTPFAVSVALDTDPTAPTQPLWSSSRTAPSPLASGTLADVRVTVRSTPLLALALPALGVLFDGRP</sequence>
<dbReference type="PANTHER" id="PTHR30386:SF17">
    <property type="entry name" value="ALKALINE PROTEASE SECRETION PROTEIN APRE"/>
    <property type="match status" value="1"/>
</dbReference>
<keyword evidence="2" id="KW-0812">Transmembrane</keyword>
<protein>
    <submittedName>
        <fullName evidence="4">NHLP bacteriocin system secretion protein</fullName>
    </submittedName>
</protein>
<dbReference type="InterPro" id="IPR050739">
    <property type="entry name" value="MFP"/>
</dbReference>
<dbReference type="PANTHER" id="PTHR30386">
    <property type="entry name" value="MEMBRANE FUSION SUBUNIT OF EMRAB-TOLC MULTIDRUG EFFLUX PUMP"/>
    <property type="match status" value="1"/>
</dbReference>
<dbReference type="EMBL" id="RXMA01000004">
    <property type="protein sequence ID" value="RTR22527.1"/>
    <property type="molecule type" value="Genomic_DNA"/>
</dbReference>
<keyword evidence="1" id="KW-0175">Coiled coil</keyword>
<comment type="caution">
    <text evidence="4">The sequence shown here is derived from an EMBL/GenBank/DDBJ whole genome shotgun (WGS) entry which is preliminary data.</text>
</comment>
<dbReference type="NCBIfam" id="TIGR03794">
    <property type="entry name" value="NHLM_micro_HlyD"/>
    <property type="match status" value="1"/>
</dbReference>
<evidence type="ECO:0000313" key="5">
    <source>
        <dbReference type="Proteomes" id="UP000277007"/>
    </source>
</evidence>
<dbReference type="InterPro" id="IPR022275">
    <property type="entry name" value="NHPM_bacteriocin_SS_HylD"/>
</dbReference>
<reference evidence="4 5" key="1">
    <citation type="submission" date="2018-12" db="EMBL/GenBank/DDBJ databases">
        <authorList>
            <person name="Yang Y."/>
        </authorList>
    </citation>
    <scope>NUCLEOTIDE SEQUENCE [LARGE SCALE GENOMIC DNA]</scope>
    <source>
        <strain evidence="4 5">L-25-5w-1</strain>
    </source>
</reference>
<dbReference type="Gene3D" id="2.40.50.100">
    <property type="match status" value="1"/>
</dbReference>
<keyword evidence="5" id="KW-1185">Reference proteome</keyword>
<dbReference type="Pfam" id="PF25973">
    <property type="entry name" value="BSH_CzcB"/>
    <property type="match status" value="1"/>
</dbReference>
<gene>
    <name evidence="4" type="ORF">EJ903_06845</name>
</gene>
<evidence type="ECO:0000259" key="3">
    <source>
        <dbReference type="Pfam" id="PF25973"/>
    </source>
</evidence>
<feature type="domain" description="CzcB-like barrel-sandwich hybrid" evidence="3">
    <location>
        <begin position="72"/>
        <end position="280"/>
    </location>
</feature>
<keyword evidence="2" id="KW-0472">Membrane</keyword>
<organism evidence="4 5">
    <name type="scientific">Azospirillum griseum</name>
    <dbReference type="NCBI Taxonomy" id="2496639"/>
    <lineage>
        <taxon>Bacteria</taxon>
        <taxon>Pseudomonadati</taxon>
        <taxon>Pseudomonadota</taxon>
        <taxon>Alphaproteobacteria</taxon>
        <taxon>Rhodospirillales</taxon>
        <taxon>Azospirillaceae</taxon>
        <taxon>Azospirillum</taxon>
    </lineage>
</organism>
<evidence type="ECO:0000256" key="1">
    <source>
        <dbReference type="SAM" id="Coils"/>
    </source>
</evidence>
<evidence type="ECO:0000313" key="4">
    <source>
        <dbReference type="EMBL" id="RTR22527.1"/>
    </source>
</evidence>
<evidence type="ECO:0000256" key="2">
    <source>
        <dbReference type="SAM" id="Phobius"/>
    </source>
</evidence>
<proteinExistence type="predicted"/>
<dbReference type="Proteomes" id="UP000277007">
    <property type="component" value="Unassembled WGS sequence"/>
</dbReference>
<feature type="coiled-coil region" evidence="1">
    <location>
        <begin position="148"/>
        <end position="175"/>
    </location>
</feature>